<dbReference type="OrthoDB" id="8062037at2759"/>
<evidence type="ECO:0000256" key="5">
    <source>
        <dbReference type="ARBA" id="ARBA00023136"/>
    </source>
</evidence>
<dbReference type="PANTHER" id="PTHR46151:SF7">
    <property type="entry name" value="NEP1-INTERACTING PROTEIN 1"/>
    <property type="match status" value="1"/>
</dbReference>
<dbReference type="GO" id="GO:0008270">
    <property type="term" value="F:zinc ion binding"/>
    <property type="evidence" value="ECO:0007669"/>
    <property type="project" value="UniProtKB-KW"/>
</dbReference>
<dbReference type="PANTHER" id="PTHR46151">
    <property type="entry name" value="NEP1-INTERACTING PROTEIN-LIKE 2"/>
    <property type="match status" value="1"/>
</dbReference>
<name>A0A9E7HKY6_9LILI</name>
<evidence type="ECO:0000256" key="6">
    <source>
        <dbReference type="SAM" id="MobiDB-lite"/>
    </source>
</evidence>
<reference evidence="7" key="1">
    <citation type="submission" date="2022-05" db="EMBL/GenBank/DDBJ databases">
        <title>The Musa troglodytarum L. genome provides insights into the mechanism of non-climacteric behaviour and enrichment of carotenoids.</title>
        <authorList>
            <person name="Wang J."/>
        </authorList>
    </citation>
    <scope>NUCLEOTIDE SEQUENCE</scope>
    <source>
        <tissue evidence="7">Leaf</tissue>
    </source>
</reference>
<keyword evidence="4" id="KW-0862">Zinc</keyword>
<keyword evidence="3" id="KW-0863">Zinc-finger</keyword>
<evidence type="ECO:0000256" key="4">
    <source>
        <dbReference type="ARBA" id="ARBA00022833"/>
    </source>
</evidence>
<keyword evidence="8" id="KW-1185">Reference proteome</keyword>
<feature type="region of interest" description="Disordered" evidence="6">
    <location>
        <begin position="1"/>
        <end position="30"/>
    </location>
</feature>
<evidence type="ECO:0000313" key="8">
    <source>
        <dbReference type="Proteomes" id="UP001055439"/>
    </source>
</evidence>
<evidence type="ECO:0000256" key="2">
    <source>
        <dbReference type="ARBA" id="ARBA00022723"/>
    </source>
</evidence>
<keyword evidence="2" id="KW-0479">Metal-binding</keyword>
<sequence length="306" mass="32553">MDVFARSSSFSSSSPSSSGRRGSQSRGHRGTASKIIERVICATLTCVSAAVGSLVGAVTGALIGLATESGLLRGAGIGAISGAVFCIEAVESSLDLWNSRESGIWSLLYVIDIICSLLSGRIIREKVDPAMQSAVQSQMSAADLPSRIPISSRPTVPEGYRLTRWRSSQRPTSPPRVLKPQGRVCAARYAYRTSKSEKQRGDCPIVSTPSICRASMPGSSGMDLARFAGGMSTSLLLCKFLDLCEMYQRGRKESLIVESGEGEGNDDRETLGGGGDSGEAMRTAMAMVEEALNDSSDDGRSYEWQQ</sequence>
<keyword evidence="5" id="KW-0472">Membrane</keyword>
<comment type="subcellular location">
    <subcellularLocation>
        <location evidence="1">Membrane</location>
    </subcellularLocation>
</comment>
<accession>A0A9E7HKY6</accession>
<dbReference type="EMBL" id="CP097510">
    <property type="protein sequence ID" value="URE35065.1"/>
    <property type="molecule type" value="Genomic_DNA"/>
</dbReference>
<dbReference type="AlphaFoldDB" id="A0A9E7HKY6"/>
<dbReference type="Proteomes" id="UP001055439">
    <property type="component" value="Chromosome 8"/>
</dbReference>
<protein>
    <submittedName>
        <fullName evidence="7">RING</fullName>
    </submittedName>
</protein>
<feature type="compositionally biased region" description="Low complexity" evidence="6">
    <location>
        <begin position="1"/>
        <end position="25"/>
    </location>
</feature>
<proteinExistence type="predicted"/>
<organism evidence="7 8">
    <name type="scientific">Musa troglodytarum</name>
    <name type="common">fe'i banana</name>
    <dbReference type="NCBI Taxonomy" id="320322"/>
    <lineage>
        <taxon>Eukaryota</taxon>
        <taxon>Viridiplantae</taxon>
        <taxon>Streptophyta</taxon>
        <taxon>Embryophyta</taxon>
        <taxon>Tracheophyta</taxon>
        <taxon>Spermatophyta</taxon>
        <taxon>Magnoliopsida</taxon>
        <taxon>Liliopsida</taxon>
        <taxon>Zingiberales</taxon>
        <taxon>Musaceae</taxon>
        <taxon>Musa</taxon>
    </lineage>
</organism>
<evidence type="ECO:0000256" key="1">
    <source>
        <dbReference type="ARBA" id="ARBA00004370"/>
    </source>
</evidence>
<feature type="region of interest" description="Disordered" evidence="6">
    <location>
        <begin position="257"/>
        <end position="280"/>
    </location>
</feature>
<gene>
    <name evidence="7" type="ORF">MUK42_34431</name>
</gene>
<evidence type="ECO:0000313" key="7">
    <source>
        <dbReference type="EMBL" id="URE35065.1"/>
    </source>
</evidence>
<evidence type="ECO:0000256" key="3">
    <source>
        <dbReference type="ARBA" id="ARBA00022771"/>
    </source>
</evidence>
<dbReference type="GO" id="GO:0016020">
    <property type="term" value="C:membrane"/>
    <property type="evidence" value="ECO:0007669"/>
    <property type="project" value="UniProtKB-SubCell"/>
</dbReference>